<dbReference type="CDD" id="cd10146">
    <property type="entry name" value="LabA_like_C"/>
    <property type="match status" value="1"/>
</dbReference>
<protein>
    <submittedName>
        <fullName evidence="1">OST-HTH/LOTUS domain-containing protein</fullName>
    </submittedName>
</protein>
<sequence length="303" mass="34099">MKGRISSILLQPDRNTYWPKMSQSPPNALQVIQRELSEKLGQCVLNMQTYETLIKSIIAHHEISGSTLSVDTDSRTMNSRKKTLGTLVNEMLGSFLTAEETSRHSDAAFGQHGDGPSFHIKIGIAVSADDYNQIVRDLKDFVSLRNDLIHHFLERHDIASYDGCRVAEKALIEANHQIERHLDDLRTWGKDLDQAKLAMAELVQSAVVQDFLVTGKIPWPATEAVRAFRAAAAEFSADGWTLVSIGSDLIAAQHPTEAPSNYGCSSWRQVLHDSGLFELQYRKMEGRRTAWYREKRSSYTNLQ</sequence>
<comment type="caution">
    <text evidence="1">The sequence shown here is derived from an EMBL/GenBank/DDBJ whole genome shotgun (WGS) entry which is preliminary data.</text>
</comment>
<gene>
    <name evidence="1" type="ORF">MTR62_18750</name>
</gene>
<evidence type="ECO:0000313" key="2">
    <source>
        <dbReference type="Proteomes" id="UP001162881"/>
    </source>
</evidence>
<proteinExistence type="predicted"/>
<accession>A0ABT0BI32</accession>
<name>A0ABT0BI32_9SPHN</name>
<organism evidence="1 2">
    <name type="scientific">Novosphingobium organovorum</name>
    <dbReference type="NCBI Taxonomy" id="2930092"/>
    <lineage>
        <taxon>Bacteria</taxon>
        <taxon>Pseudomonadati</taxon>
        <taxon>Pseudomonadota</taxon>
        <taxon>Alphaproteobacteria</taxon>
        <taxon>Sphingomonadales</taxon>
        <taxon>Sphingomonadaceae</taxon>
        <taxon>Novosphingobium</taxon>
    </lineage>
</organism>
<reference evidence="1" key="1">
    <citation type="submission" date="2022-03" db="EMBL/GenBank/DDBJ databases">
        <title>Identification of a novel bacterium isolated from mangrove sediments.</title>
        <authorList>
            <person name="Pan X."/>
        </authorList>
    </citation>
    <scope>NUCLEOTIDE SEQUENCE</scope>
    <source>
        <strain evidence="1">B1949</strain>
    </source>
</reference>
<keyword evidence="2" id="KW-1185">Reference proteome</keyword>
<dbReference type="RefSeq" id="WP_244023813.1">
    <property type="nucleotide sequence ID" value="NZ_JALHLF010000134.1"/>
</dbReference>
<dbReference type="EMBL" id="JALHLF010000134">
    <property type="protein sequence ID" value="MCJ2184712.1"/>
    <property type="molecule type" value="Genomic_DNA"/>
</dbReference>
<dbReference type="Proteomes" id="UP001162881">
    <property type="component" value="Unassembled WGS sequence"/>
</dbReference>
<evidence type="ECO:0000313" key="1">
    <source>
        <dbReference type="EMBL" id="MCJ2184712.1"/>
    </source>
</evidence>